<name>A0ABP7J0N0_9ACTN</name>
<comment type="caution">
    <text evidence="2">The sequence shown here is derived from an EMBL/GenBank/DDBJ whole genome shotgun (WGS) entry which is preliminary data.</text>
</comment>
<dbReference type="Proteomes" id="UP001500888">
    <property type="component" value="Unassembled WGS sequence"/>
</dbReference>
<evidence type="ECO:0000313" key="2">
    <source>
        <dbReference type="EMBL" id="GAA3831690.1"/>
    </source>
</evidence>
<evidence type="ECO:0008006" key="4">
    <source>
        <dbReference type="Google" id="ProtNLM"/>
    </source>
</evidence>
<dbReference type="InterPro" id="IPR015943">
    <property type="entry name" value="WD40/YVTN_repeat-like_dom_sf"/>
</dbReference>
<evidence type="ECO:0000313" key="3">
    <source>
        <dbReference type="Proteomes" id="UP001500888"/>
    </source>
</evidence>
<reference evidence="3" key="1">
    <citation type="journal article" date="2019" name="Int. J. Syst. Evol. Microbiol.">
        <title>The Global Catalogue of Microorganisms (GCM) 10K type strain sequencing project: providing services to taxonomists for standard genome sequencing and annotation.</title>
        <authorList>
            <consortium name="The Broad Institute Genomics Platform"/>
            <consortium name="The Broad Institute Genome Sequencing Center for Infectious Disease"/>
            <person name="Wu L."/>
            <person name="Ma J."/>
        </authorList>
    </citation>
    <scope>NUCLEOTIDE SEQUENCE [LARGE SCALE GENOMIC DNA]</scope>
    <source>
        <strain evidence="3">JCM 16908</strain>
    </source>
</reference>
<keyword evidence="3" id="KW-1185">Reference proteome</keyword>
<protein>
    <recommendedName>
        <fullName evidence="4">Serine/threonine protein kinase</fullName>
    </recommendedName>
</protein>
<dbReference type="Gene3D" id="2.130.10.10">
    <property type="entry name" value="YVTN repeat-like/Quinoprotein amine dehydrogenase"/>
    <property type="match status" value="1"/>
</dbReference>
<keyword evidence="1" id="KW-0812">Transmembrane</keyword>
<accession>A0ABP7J0N0</accession>
<evidence type="ECO:0000256" key="1">
    <source>
        <dbReference type="SAM" id="Phobius"/>
    </source>
</evidence>
<keyword evidence="1" id="KW-0472">Membrane</keyword>
<keyword evidence="1" id="KW-1133">Transmembrane helix</keyword>
<dbReference type="EMBL" id="BAAAZR010000029">
    <property type="protein sequence ID" value="GAA3831690.1"/>
    <property type="molecule type" value="Genomic_DNA"/>
</dbReference>
<dbReference type="InterPro" id="IPR011044">
    <property type="entry name" value="Quino_amine_DH_bsu"/>
</dbReference>
<organism evidence="2 3">
    <name type="scientific">Sphaerisporangium flaviroseum</name>
    <dbReference type="NCBI Taxonomy" id="509199"/>
    <lineage>
        <taxon>Bacteria</taxon>
        <taxon>Bacillati</taxon>
        <taxon>Actinomycetota</taxon>
        <taxon>Actinomycetes</taxon>
        <taxon>Streptosporangiales</taxon>
        <taxon>Streptosporangiaceae</taxon>
        <taxon>Sphaerisporangium</taxon>
    </lineage>
</organism>
<dbReference type="RefSeq" id="WP_344947952.1">
    <property type="nucleotide sequence ID" value="NZ_BAAAZR010000029.1"/>
</dbReference>
<proteinExistence type="predicted"/>
<gene>
    <name evidence="2" type="ORF">GCM10022226_61030</name>
</gene>
<feature type="transmembrane region" description="Helical" evidence="1">
    <location>
        <begin position="38"/>
        <end position="58"/>
    </location>
</feature>
<dbReference type="SUPFAM" id="SSF50969">
    <property type="entry name" value="YVTN repeat-like/Quinoprotein amine dehydrogenase"/>
    <property type="match status" value="1"/>
</dbReference>
<sequence>MTWLRDVLVELADEAPRVDLAERTIATRDHRRRTAISLLAAAMVVVIALGGTLAVRLMPQAPTPTTSGKDDLPARGVGPLSHAYKTFCKPVSGKAPSHCRDGGWRVVTRSGRTYHVPEALPSLSPGRTGLRDSPLAISRDGRKIAYYSAKEGTFQVRDLASGAKTTAPMKLPPNTWLYSVTRLMLSDDGRFVALSKVPDLKDPALLFDMRDRVVRELPARWVPIGLSPDGATITLAEYSPNSQLRTISNLWPPTSPGNSTAVILPQHYAFSPLAPDGKTVAAVENHSTAEKPCQMGDLVLLDPLTGKKRKTVPIRGLSADVSTIYLRTWRSADEVTALTTSVRCRPASEVPDDEPAQIDPPYRTFTAYAVNVRTGEARKLTTYRAQGIFGIAMPGPPGAI</sequence>